<keyword evidence="2" id="KW-0784">Thiamine biosynthesis</keyword>
<dbReference type="SUPFAM" id="SSF51905">
    <property type="entry name" value="FAD/NAD(P)-binding domain"/>
    <property type="match status" value="1"/>
</dbReference>
<reference evidence="5 6" key="1">
    <citation type="submission" date="2023-03" db="EMBL/GenBank/DDBJ databases">
        <title>Draft genome sequence of Thalassotalea insulae KCTC 62186T.</title>
        <authorList>
            <person name="Sawabe T."/>
        </authorList>
    </citation>
    <scope>NUCLEOTIDE SEQUENCE [LARGE SCALE GENOMIC DNA]</scope>
    <source>
        <strain evidence="5 6">KCTC 62186</strain>
    </source>
</reference>
<dbReference type="Gene3D" id="3.30.9.10">
    <property type="entry name" value="D-Amino Acid Oxidase, subunit A, domain 2"/>
    <property type="match status" value="1"/>
</dbReference>
<gene>
    <name evidence="5" type="ORF">tinsulaeT_16480</name>
</gene>
<name>A0ABQ6GQR9_9GAMM</name>
<keyword evidence="3" id="KW-0560">Oxidoreductase</keyword>
<comment type="caution">
    <text evidence="5">The sequence shown here is derived from an EMBL/GenBank/DDBJ whole genome shotgun (WGS) entry which is preliminary data.</text>
</comment>
<evidence type="ECO:0000256" key="1">
    <source>
        <dbReference type="ARBA" id="ARBA00004948"/>
    </source>
</evidence>
<organism evidence="5 6">
    <name type="scientific">Thalassotalea insulae</name>
    <dbReference type="NCBI Taxonomy" id="2056778"/>
    <lineage>
        <taxon>Bacteria</taxon>
        <taxon>Pseudomonadati</taxon>
        <taxon>Pseudomonadota</taxon>
        <taxon>Gammaproteobacteria</taxon>
        <taxon>Alteromonadales</taxon>
        <taxon>Colwelliaceae</taxon>
        <taxon>Thalassotalea</taxon>
    </lineage>
</organism>
<evidence type="ECO:0000256" key="2">
    <source>
        <dbReference type="ARBA" id="ARBA00022977"/>
    </source>
</evidence>
<dbReference type="InterPro" id="IPR036188">
    <property type="entry name" value="FAD/NAD-bd_sf"/>
</dbReference>
<keyword evidence="6" id="KW-1185">Reference proteome</keyword>
<comment type="pathway">
    <text evidence="1">Cofactor biosynthesis; thiamine diphosphate biosynthesis.</text>
</comment>
<dbReference type="Pfam" id="PF01266">
    <property type="entry name" value="DAO"/>
    <property type="match status" value="1"/>
</dbReference>
<dbReference type="NCBIfam" id="TIGR02352">
    <property type="entry name" value="thiamin_ThiO"/>
    <property type="match status" value="1"/>
</dbReference>
<evidence type="ECO:0000313" key="6">
    <source>
        <dbReference type="Proteomes" id="UP001157186"/>
    </source>
</evidence>
<dbReference type="InterPro" id="IPR012727">
    <property type="entry name" value="Gly_oxidase_ThiO"/>
</dbReference>
<protein>
    <submittedName>
        <fullName evidence="5">Glycine oxidase ThiO</fullName>
    </submittedName>
</protein>
<dbReference type="PANTHER" id="PTHR13847:SF289">
    <property type="entry name" value="GLYCINE OXIDASE"/>
    <property type="match status" value="1"/>
</dbReference>
<evidence type="ECO:0000259" key="4">
    <source>
        <dbReference type="Pfam" id="PF01266"/>
    </source>
</evidence>
<dbReference type="Proteomes" id="UP001157186">
    <property type="component" value="Unassembled WGS sequence"/>
</dbReference>
<evidence type="ECO:0000256" key="3">
    <source>
        <dbReference type="ARBA" id="ARBA00023002"/>
    </source>
</evidence>
<dbReference type="InterPro" id="IPR006076">
    <property type="entry name" value="FAD-dep_OxRdtase"/>
</dbReference>
<dbReference type="RefSeq" id="WP_284244195.1">
    <property type="nucleotide sequence ID" value="NZ_BSST01000001.1"/>
</dbReference>
<sequence>MKIDNLICSDVVSQPLHFAIVGAGLIGRLIAWRLAQQGHQVTLLDKDSKPAKQSAAYAAAGLLTPLGEAMHSDANIVEMGFESLSLWPKLLAELSGYTYFQQSGAIMVSHEQDISDFQRYARYLANHYAHYQCHKMSREQLLALEPELGRSFHSGLYLPQEGQIGNRKLLIALQQELEKLAVCWLEHASVSGINQQSNTSVVQFTQQGQLGQINCDFVIDCRGSGARKSQCSKQAFALNDLRAVRGELFQLLAPDVHLTRPVRLMHPRYQLYIAPKTHGYYVVGATEIESEDNAPMTVRSSMELLSAAYSVHPGFAEANIRQHISQLRPAFSDNQPKILISERVLQVNGLYRHGFLIAPVVLQQVLYAIEQMTRDSAIEPDASPYGRWLTISARENSAMEKESYEHSY</sequence>
<proteinExistence type="predicted"/>
<feature type="domain" description="FAD dependent oxidoreductase" evidence="4">
    <location>
        <begin position="18"/>
        <end position="360"/>
    </location>
</feature>
<dbReference type="SUPFAM" id="SSF54373">
    <property type="entry name" value="FAD-linked reductases, C-terminal domain"/>
    <property type="match status" value="1"/>
</dbReference>
<dbReference type="Gene3D" id="3.50.50.60">
    <property type="entry name" value="FAD/NAD(P)-binding domain"/>
    <property type="match status" value="1"/>
</dbReference>
<dbReference type="EMBL" id="BSST01000001">
    <property type="protein sequence ID" value="GLX78308.1"/>
    <property type="molecule type" value="Genomic_DNA"/>
</dbReference>
<dbReference type="PANTHER" id="PTHR13847">
    <property type="entry name" value="SARCOSINE DEHYDROGENASE-RELATED"/>
    <property type="match status" value="1"/>
</dbReference>
<evidence type="ECO:0000313" key="5">
    <source>
        <dbReference type="EMBL" id="GLX78308.1"/>
    </source>
</evidence>
<accession>A0ABQ6GQR9</accession>